<dbReference type="RefSeq" id="WP_156826752.1">
    <property type="nucleotide sequence ID" value="NZ_JBHLVX010000055.1"/>
</dbReference>
<evidence type="ECO:0000313" key="1">
    <source>
        <dbReference type="EMBL" id="MFC0269249.1"/>
    </source>
</evidence>
<organism evidence="1 2">
    <name type="scientific">Kushneria aurantia</name>
    <dbReference type="NCBI Taxonomy" id="504092"/>
    <lineage>
        <taxon>Bacteria</taxon>
        <taxon>Pseudomonadati</taxon>
        <taxon>Pseudomonadota</taxon>
        <taxon>Gammaproteobacteria</taxon>
        <taxon>Oceanospirillales</taxon>
        <taxon>Halomonadaceae</taxon>
        <taxon>Kushneria</taxon>
    </lineage>
</organism>
<reference evidence="1 2" key="1">
    <citation type="submission" date="2024-09" db="EMBL/GenBank/DDBJ databases">
        <authorList>
            <person name="Sun Q."/>
            <person name="Mori K."/>
        </authorList>
    </citation>
    <scope>NUCLEOTIDE SEQUENCE [LARGE SCALE GENOMIC DNA]</scope>
    <source>
        <strain evidence="1 2">CCM 7415</strain>
    </source>
</reference>
<proteinExistence type="predicted"/>
<keyword evidence="2" id="KW-1185">Reference proteome</keyword>
<gene>
    <name evidence="1" type="ORF">ACFFHW_14855</name>
</gene>
<name>A0ABV6G6R7_9GAMM</name>
<sequence length="70" mass="7920">MSDGACYPEHLTPCQEWAARWLDAYLECPGEAWDTFESAHRTAFILLRVTRPHLGAEVLIDSLIEAQMVS</sequence>
<evidence type="ECO:0000313" key="2">
    <source>
        <dbReference type="Proteomes" id="UP001589814"/>
    </source>
</evidence>
<dbReference type="Proteomes" id="UP001589814">
    <property type="component" value="Unassembled WGS sequence"/>
</dbReference>
<accession>A0ABV6G6R7</accession>
<dbReference type="EMBL" id="JBHLVX010000055">
    <property type="protein sequence ID" value="MFC0269249.1"/>
    <property type="molecule type" value="Genomic_DNA"/>
</dbReference>
<protein>
    <submittedName>
        <fullName evidence="1">Uncharacterized protein</fullName>
    </submittedName>
</protein>
<comment type="caution">
    <text evidence="1">The sequence shown here is derived from an EMBL/GenBank/DDBJ whole genome shotgun (WGS) entry which is preliminary data.</text>
</comment>